<comment type="caution">
    <text evidence="15">The sequence shown here is derived from an EMBL/GenBank/DDBJ whole genome shotgun (WGS) entry which is preliminary data.</text>
</comment>
<comment type="subcellular location">
    <subcellularLocation>
        <location evidence="1">Nucleus</location>
    </subcellularLocation>
</comment>
<evidence type="ECO:0000256" key="4">
    <source>
        <dbReference type="ARBA" id="ARBA00023015"/>
    </source>
</evidence>
<evidence type="ECO:0000259" key="14">
    <source>
        <dbReference type="Pfam" id="PF00808"/>
    </source>
</evidence>
<evidence type="ECO:0000256" key="12">
    <source>
        <dbReference type="ARBA" id="ARBA00078501"/>
    </source>
</evidence>
<protein>
    <recommendedName>
        <fullName evidence="10">Dr1-associated corepressor</fullName>
    </recommendedName>
    <alternativeName>
        <fullName evidence="11">Dr1-associated protein 1</fullName>
    </alternativeName>
    <alternativeName>
        <fullName evidence="12">Negative cofactor 2-alpha</fullName>
    </alternativeName>
</protein>
<feature type="compositionally biased region" description="Acidic residues" evidence="13">
    <location>
        <begin position="137"/>
        <end position="153"/>
    </location>
</feature>
<keyword evidence="4" id="KW-0805">Transcription regulation</keyword>
<evidence type="ECO:0000313" key="15">
    <source>
        <dbReference type="EMBL" id="KAG8201793.1"/>
    </source>
</evidence>
<dbReference type="GO" id="GO:0017054">
    <property type="term" value="C:negative cofactor 2 complex"/>
    <property type="evidence" value="ECO:0007669"/>
    <property type="project" value="TreeGrafter"/>
</dbReference>
<comment type="similarity">
    <text evidence="8">Belongs to the NC2 alpha/DRAP1 family.</text>
</comment>
<keyword evidence="3" id="KW-0597">Phosphoprotein</keyword>
<feature type="region of interest" description="Disordered" evidence="13">
    <location>
        <begin position="120"/>
        <end position="177"/>
    </location>
</feature>
<dbReference type="CDD" id="cd22906">
    <property type="entry name" value="HFD_DRAP1"/>
    <property type="match status" value="1"/>
</dbReference>
<evidence type="ECO:0000256" key="6">
    <source>
        <dbReference type="ARBA" id="ARBA00023163"/>
    </source>
</evidence>
<dbReference type="PANTHER" id="PTHR10252:SF5">
    <property type="entry name" value="DR1-ASSOCIATED COREPRESSOR"/>
    <property type="match status" value="1"/>
</dbReference>
<dbReference type="SUPFAM" id="SSF47113">
    <property type="entry name" value="Histone-fold"/>
    <property type="match status" value="1"/>
</dbReference>
<dbReference type="InterPro" id="IPR009072">
    <property type="entry name" value="Histone-fold"/>
</dbReference>
<evidence type="ECO:0000256" key="7">
    <source>
        <dbReference type="ARBA" id="ARBA00023242"/>
    </source>
</evidence>
<evidence type="ECO:0000256" key="3">
    <source>
        <dbReference type="ARBA" id="ARBA00022553"/>
    </source>
</evidence>
<dbReference type="Gene3D" id="1.10.20.10">
    <property type="entry name" value="Histone, subunit A"/>
    <property type="match status" value="1"/>
</dbReference>
<evidence type="ECO:0000256" key="5">
    <source>
        <dbReference type="ARBA" id="ARBA00023125"/>
    </source>
</evidence>
<evidence type="ECO:0000256" key="13">
    <source>
        <dbReference type="SAM" id="MobiDB-lite"/>
    </source>
</evidence>
<gene>
    <name evidence="15" type="ORF">JTE90_027277</name>
</gene>
<dbReference type="GO" id="GO:0016251">
    <property type="term" value="F:RNA polymerase II general transcription initiation factor activity"/>
    <property type="evidence" value="ECO:0007669"/>
    <property type="project" value="TreeGrafter"/>
</dbReference>
<feature type="compositionally biased region" description="Polar residues" evidence="13">
    <location>
        <begin position="155"/>
        <end position="170"/>
    </location>
</feature>
<keyword evidence="6" id="KW-0804">Transcription</keyword>
<feature type="domain" description="Transcription factor CBF/NF-Y/archaeal histone" evidence="14">
    <location>
        <begin position="10"/>
        <end position="74"/>
    </location>
</feature>
<accession>A0AAV6W0P9</accession>
<dbReference type="InterPro" id="IPR003958">
    <property type="entry name" value="CBFA_NFYB_domain"/>
</dbReference>
<evidence type="ECO:0000256" key="9">
    <source>
        <dbReference type="ARBA" id="ARBA00066085"/>
    </source>
</evidence>
<organism evidence="15 16">
    <name type="scientific">Oedothorax gibbosus</name>
    <dbReference type="NCBI Taxonomy" id="931172"/>
    <lineage>
        <taxon>Eukaryota</taxon>
        <taxon>Metazoa</taxon>
        <taxon>Ecdysozoa</taxon>
        <taxon>Arthropoda</taxon>
        <taxon>Chelicerata</taxon>
        <taxon>Arachnida</taxon>
        <taxon>Araneae</taxon>
        <taxon>Araneomorphae</taxon>
        <taxon>Entelegynae</taxon>
        <taxon>Araneoidea</taxon>
        <taxon>Linyphiidae</taxon>
        <taxon>Erigoninae</taxon>
        <taxon>Oedothorax</taxon>
    </lineage>
</organism>
<evidence type="ECO:0000256" key="8">
    <source>
        <dbReference type="ARBA" id="ARBA00061393"/>
    </source>
</evidence>
<dbReference type="PANTHER" id="PTHR10252">
    <property type="entry name" value="HISTONE-LIKE TRANSCRIPTION FACTOR CCAAT-RELATED"/>
    <property type="match status" value="1"/>
</dbReference>
<keyword evidence="2" id="KW-0678">Repressor</keyword>
<feature type="region of interest" description="Disordered" evidence="13">
    <location>
        <begin position="189"/>
        <end position="213"/>
    </location>
</feature>
<comment type="subunit">
    <text evidence="9">Heterodimer with DR1. Binds BTAF1.</text>
</comment>
<dbReference type="FunFam" id="1.10.20.10:FF:000032">
    <property type="entry name" value="dr1-associated corepressor isoform X1"/>
    <property type="match status" value="1"/>
</dbReference>
<dbReference type="EMBL" id="JAFNEN010000002">
    <property type="protein sequence ID" value="KAG8201793.1"/>
    <property type="molecule type" value="Genomic_DNA"/>
</dbReference>
<dbReference type="GO" id="GO:0000122">
    <property type="term" value="P:negative regulation of transcription by RNA polymerase II"/>
    <property type="evidence" value="ECO:0007669"/>
    <property type="project" value="UniProtKB-ARBA"/>
</dbReference>
<reference evidence="15 16" key="1">
    <citation type="journal article" date="2022" name="Nat. Ecol. Evol.">
        <title>A masculinizing supergene underlies an exaggerated male reproductive morph in a spider.</title>
        <authorList>
            <person name="Hendrickx F."/>
            <person name="De Corte Z."/>
            <person name="Sonet G."/>
            <person name="Van Belleghem S.M."/>
            <person name="Kostlbacher S."/>
            <person name="Vangestel C."/>
        </authorList>
    </citation>
    <scope>NUCLEOTIDE SEQUENCE [LARGE SCALE GENOMIC DNA]</scope>
    <source>
        <strain evidence="15">W744_W776</strain>
    </source>
</reference>
<dbReference type="GO" id="GO:0046982">
    <property type="term" value="F:protein heterodimerization activity"/>
    <property type="evidence" value="ECO:0007669"/>
    <property type="project" value="InterPro"/>
</dbReference>
<dbReference type="AlphaFoldDB" id="A0AAV6W0P9"/>
<dbReference type="GO" id="GO:0001046">
    <property type="term" value="F:core promoter sequence-specific DNA binding"/>
    <property type="evidence" value="ECO:0007669"/>
    <property type="project" value="TreeGrafter"/>
</dbReference>
<evidence type="ECO:0000256" key="10">
    <source>
        <dbReference type="ARBA" id="ARBA00072760"/>
    </source>
</evidence>
<dbReference type="Pfam" id="PF00808">
    <property type="entry name" value="CBFD_NFYB_HMF"/>
    <property type="match status" value="1"/>
</dbReference>
<dbReference type="InterPro" id="IPR050568">
    <property type="entry name" value="Transcr_DNA_Rep_Reg"/>
</dbReference>
<dbReference type="Proteomes" id="UP000827092">
    <property type="component" value="Unassembled WGS sequence"/>
</dbReference>
<name>A0AAV6W0P9_9ARAC</name>
<keyword evidence="7" id="KW-0539">Nucleus</keyword>
<sequence length="213" mass="22880">MPSKKKKYNARFPPARIKKIMQTDEEIGKVAAAVPVIISRALELFVESLVTKTSLITKSRNAKTLTTSHLKSCVLADNSFTFLREIVASVPDVQGEEDQGNCSTDGHSETFSNRILRRPKIRGASEDSAGPSHSTADESETWSAEDDGEDDSDACSTDSAPSIAMSSVPTTPIPGQPCNMAFAAGSSHHFMSHPVPYVPNNTASSSVDDDYDS</sequence>
<keyword evidence="5" id="KW-0238">DNA-binding</keyword>
<evidence type="ECO:0000256" key="11">
    <source>
        <dbReference type="ARBA" id="ARBA00077179"/>
    </source>
</evidence>
<keyword evidence="16" id="KW-1185">Reference proteome</keyword>
<proteinExistence type="inferred from homology"/>
<evidence type="ECO:0000256" key="1">
    <source>
        <dbReference type="ARBA" id="ARBA00004123"/>
    </source>
</evidence>
<evidence type="ECO:0000256" key="2">
    <source>
        <dbReference type="ARBA" id="ARBA00022491"/>
    </source>
</evidence>
<evidence type="ECO:0000313" key="16">
    <source>
        <dbReference type="Proteomes" id="UP000827092"/>
    </source>
</evidence>